<dbReference type="Gene3D" id="3.40.50.620">
    <property type="entry name" value="HUPs"/>
    <property type="match status" value="1"/>
</dbReference>
<evidence type="ECO:0000256" key="2">
    <source>
        <dbReference type="ARBA" id="ARBA00012737"/>
    </source>
</evidence>
<sequence length="554" mass="62700">MLFIAPTSHPSLHSLEVQTATRPCTEYNNGRSTFYFDSEYDVLNLSDGIALVSGTGYVGDRQMTACTSTCELSTFLKEAVGFFTVISISPDSFEVTTSLYRHKDIFYWRDEDHWLLADTLTPFDTTIGRRGLNAAYARDFVLDTLASGQETLFDGVYQVEIGSTVTFNDSGGVERTLGNFPSRPKQELAQEIISNIRRFSHAKDRVIVRFSGGIDSSLILAAAKEALGSCEAVHTIIPEESQNTEVEIAQKVAQDLGCDLRVLHSEYRLSAVRRRFYGSKSVTSPFDVYPFSHDTTDRSAAFLEGFEESVTDRTLFLSGQGGDNVFMQNPTPYIVKDALVHGPFAFVQEAIKFSRLKNVPLFDVIKRAFAKETASSEFVERLIEVPSTRPHLALEKHSRNTAKYYHLRSILEALQQYETSREFGVTSLHPLLFQNIVSSALDIKPSDLYSERFDRMPQRQLLHSRYKLDVAWRRTKKAATSAVFMYFMNNKNLIHDTLVNGVIAPALNVDPTWLQKEIEYNGTVAITDYFAMFYNMLRLEIFCRQHSAKLNCYP</sequence>
<dbReference type="InterPro" id="IPR014729">
    <property type="entry name" value="Rossmann-like_a/b/a_fold"/>
</dbReference>
<reference evidence="5" key="1">
    <citation type="submission" date="2024-06" db="EMBL/GenBank/DDBJ databases">
        <authorList>
            <person name="Li T."/>
            <person name="Gao R."/>
        </authorList>
    </citation>
    <scope>NUCLEOTIDE SEQUENCE</scope>
    <source>
        <strain evidence="5">ZPR3</strain>
        <plasmid evidence="5">unnamed4</plasmid>
    </source>
</reference>
<proteinExistence type="predicted"/>
<dbReference type="RefSeq" id="WP_349963181.1">
    <property type="nucleotide sequence ID" value="NZ_CP157964.1"/>
</dbReference>
<dbReference type="PANTHER" id="PTHR43284">
    <property type="entry name" value="ASPARAGINE SYNTHETASE (GLUTAMINE-HYDROLYZING)"/>
    <property type="match status" value="1"/>
</dbReference>
<feature type="domain" description="Asparagine synthetase" evidence="4">
    <location>
        <begin position="202"/>
        <end position="501"/>
    </location>
</feature>
<organism evidence="5">
    <name type="scientific">Rhizobium sp. ZPR3</name>
    <dbReference type="NCBI Taxonomy" id="3158967"/>
    <lineage>
        <taxon>Bacteria</taxon>
        <taxon>Pseudomonadati</taxon>
        <taxon>Pseudomonadota</taxon>
        <taxon>Alphaproteobacteria</taxon>
        <taxon>Hyphomicrobiales</taxon>
        <taxon>Rhizobiaceae</taxon>
        <taxon>Rhizobium/Agrobacterium group</taxon>
        <taxon>Rhizobium</taxon>
    </lineage>
</organism>
<dbReference type="AlphaFoldDB" id="A0AAU7S628"/>
<geneLocation type="plasmid" evidence="5">
    <name>unnamed4</name>
</geneLocation>
<dbReference type="PANTHER" id="PTHR43284:SF1">
    <property type="entry name" value="ASPARAGINE SYNTHETASE"/>
    <property type="match status" value="1"/>
</dbReference>
<evidence type="ECO:0000256" key="3">
    <source>
        <dbReference type="ARBA" id="ARBA00048741"/>
    </source>
</evidence>
<protein>
    <recommendedName>
        <fullName evidence="2">asparagine synthase (glutamine-hydrolyzing)</fullName>
        <ecNumber evidence="2">6.3.5.4</ecNumber>
    </recommendedName>
</protein>
<dbReference type="SUPFAM" id="SSF52402">
    <property type="entry name" value="Adenine nucleotide alpha hydrolases-like"/>
    <property type="match status" value="1"/>
</dbReference>
<comment type="catalytic activity">
    <reaction evidence="3">
        <text>L-aspartate + L-glutamine + ATP + H2O = L-asparagine + L-glutamate + AMP + diphosphate + H(+)</text>
        <dbReference type="Rhea" id="RHEA:12228"/>
        <dbReference type="ChEBI" id="CHEBI:15377"/>
        <dbReference type="ChEBI" id="CHEBI:15378"/>
        <dbReference type="ChEBI" id="CHEBI:29985"/>
        <dbReference type="ChEBI" id="CHEBI:29991"/>
        <dbReference type="ChEBI" id="CHEBI:30616"/>
        <dbReference type="ChEBI" id="CHEBI:33019"/>
        <dbReference type="ChEBI" id="CHEBI:58048"/>
        <dbReference type="ChEBI" id="CHEBI:58359"/>
        <dbReference type="ChEBI" id="CHEBI:456215"/>
        <dbReference type="EC" id="6.3.5.4"/>
    </reaction>
</comment>
<dbReference type="InterPro" id="IPR001962">
    <property type="entry name" value="Asn_synthase"/>
</dbReference>
<evidence type="ECO:0000313" key="5">
    <source>
        <dbReference type="EMBL" id="XBT97923.1"/>
    </source>
</evidence>
<dbReference type="InterPro" id="IPR051786">
    <property type="entry name" value="ASN_synthetase/amidase"/>
</dbReference>
<dbReference type="GO" id="GO:0006529">
    <property type="term" value="P:asparagine biosynthetic process"/>
    <property type="evidence" value="ECO:0007669"/>
    <property type="project" value="InterPro"/>
</dbReference>
<accession>A0AAU7S628</accession>
<dbReference type="Pfam" id="PF00733">
    <property type="entry name" value="Asn_synthase"/>
    <property type="match status" value="1"/>
</dbReference>
<evidence type="ECO:0000256" key="1">
    <source>
        <dbReference type="ARBA" id="ARBA00005187"/>
    </source>
</evidence>
<comment type="pathway">
    <text evidence="1">Amino-acid biosynthesis; L-asparagine biosynthesis; L-asparagine from L-aspartate (L-Gln route): step 1/1.</text>
</comment>
<evidence type="ECO:0000259" key="4">
    <source>
        <dbReference type="Pfam" id="PF00733"/>
    </source>
</evidence>
<name>A0AAU7S628_9HYPH</name>
<gene>
    <name evidence="5" type="ORF">ABM479_35080</name>
</gene>
<dbReference type="GO" id="GO:0004066">
    <property type="term" value="F:asparagine synthase (glutamine-hydrolyzing) activity"/>
    <property type="evidence" value="ECO:0007669"/>
    <property type="project" value="UniProtKB-EC"/>
</dbReference>
<keyword evidence="5" id="KW-0614">Plasmid</keyword>
<dbReference type="EMBL" id="CP157964">
    <property type="protein sequence ID" value="XBT97923.1"/>
    <property type="molecule type" value="Genomic_DNA"/>
</dbReference>
<dbReference type="EC" id="6.3.5.4" evidence="2"/>